<organism evidence="1 2">
    <name type="scientific">Portunus trituberculatus</name>
    <name type="common">Swimming crab</name>
    <name type="synonym">Neptunus trituberculatus</name>
    <dbReference type="NCBI Taxonomy" id="210409"/>
    <lineage>
        <taxon>Eukaryota</taxon>
        <taxon>Metazoa</taxon>
        <taxon>Ecdysozoa</taxon>
        <taxon>Arthropoda</taxon>
        <taxon>Crustacea</taxon>
        <taxon>Multicrustacea</taxon>
        <taxon>Malacostraca</taxon>
        <taxon>Eumalacostraca</taxon>
        <taxon>Eucarida</taxon>
        <taxon>Decapoda</taxon>
        <taxon>Pleocyemata</taxon>
        <taxon>Brachyura</taxon>
        <taxon>Eubrachyura</taxon>
        <taxon>Portunoidea</taxon>
        <taxon>Portunidae</taxon>
        <taxon>Portuninae</taxon>
        <taxon>Portunus</taxon>
    </lineage>
</organism>
<protein>
    <submittedName>
        <fullName evidence="1">Uncharacterized protein</fullName>
    </submittedName>
</protein>
<keyword evidence="2" id="KW-1185">Reference proteome</keyword>
<dbReference type="EMBL" id="VSRR010036820">
    <property type="protein sequence ID" value="MPC73443.1"/>
    <property type="molecule type" value="Genomic_DNA"/>
</dbReference>
<accession>A0A5B7HTS9</accession>
<sequence length="135" mass="15140">MLQYPLITFLPTTKGSTPPFRTPQPQPRANLQLTPIMVGPFPSTTTHKHHQWPLKEAAVIPDANDSGLNVSLEGQRIAGGAKFYERGSAVEGVVMLLFNLSLHTMDSASILHLHVRHRHLLRLLHERQTKLDELN</sequence>
<name>A0A5B7HTS9_PORTR</name>
<evidence type="ECO:0000313" key="2">
    <source>
        <dbReference type="Proteomes" id="UP000324222"/>
    </source>
</evidence>
<reference evidence="1 2" key="1">
    <citation type="submission" date="2019-05" db="EMBL/GenBank/DDBJ databases">
        <title>Another draft genome of Portunus trituberculatus and its Hox gene families provides insights of decapod evolution.</title>
        <authorList>
            <person name="Jeong J.-H."/>
            <person name="Song I."/>
            <person name="Kim S."/>
            <person name="Choi T."/>
            <person name="Kim D."/>
            <person name="Ryu S."/>
            <person name="Kim W."/>
        </authorList>
    </citation>
    <scope>NUCLEOTIDE SEQUENCE [LARGE SCALE GENOMIC DNA]</scope>
    <source>
        <tissue evidence="1">Muscle</tissue>
    </source>
</reference>
<comment type="caution">
    <text evidence="1">The sequence shown here is derived from an EMBL/GenBank/DDBJ whole genome shotgun (WGS) entry which is preliminary data.</text>
</comment>
<gene>
    <name evidence="1" type="ORF">E2C01_067772</name>
</gene>
<evidence type="ECO:0000313" key="1">
    <source>
        <dbReference type="EMBL" id="MPC73443.1"/>
    </source>
</evidence>
<proteinExistence type="predicted"/>
<dbReference type="AlphaFoldDB" id="A0A5B7HTS9"/>
<dbReference type="Proteomes" id="UP000324222">
    <property type="component" value="Unassembled WGS sequence"/>
</dbReference>